<organism evidence="3 4">
    <name type="scientific">Streptomyces scabichelini</name>
    <dbReference type="NCBI Taxonomy" id="2711217"/>
    <lineage>
        <taxon>Bacteria</taxon>
        <taxon>Bacillati</taxon>
        <taxon>Actinomycetota</taxon>
        <taxon>Actinomycetes</taxon>
        <taxon>Kitasatosporales</taxon>
        <taxon>Streptomycetaceae</taxon>
        <taxon>Streptomyces</taxon>
    </lineage>
</organism>
<evidence type="ECO:0000313" key="3">
    <source>
        <dbReference type="EMBL" id="NGO14540.1"/>
    </source>
</evidence>
<dbReference type="GO" id="GO:0004185">
    <property type="term" value="F:serine-type carboxypeptidase activity"/>
    <property type="evidence" value="ECO:0007669"/>
    <property type="project" value="InterPro"/>
</dbReference>
<dbReference type="InterPro" id="IPR000639">
    <property type="entry name" value="Epox_hydrolase-like"/>
</dbReference>
<dbReference type="AlphaFoldDB" id="A0A6G4VL69"/>
<evidence type="ECO:0000259" key="2">
    <source>
        <dbReference type="Pfam" id="PF00561"/>
    </source>
</evidence>
<comment type="caution">
    <text evidence="3">The sequence shown here is derived from an EMBL/GenBank/DDBJ whole genome shotgun (WGS) entry which is preliminary data.</text>
</comment>
<dbReference type="SUPFAM" id="SSF53474">
    <property type="entry name" value="alpha/beta-Hydrolases"/>
    <property type="match status" value="1"/>
</dbReference>
<gene>
    <name evidence="3" type="ORF">G5C60_44855</name>
</gene>
<evidence type="ECO:0000256" key="1">
    <source>
        <dbReference type="ARBA" id="ARBA00022801"/>
    </source>
</evidence>
<dbReference type="PRINTS" id="PR00111">
    <property type="entry name" value="ABHYDROLASE"/>
</dbReference>
<evidence type="ECO:0000313" key="4">
    <source>
        <dbReference type="Proteomes" id="UP000472335"/>
    </source>
</evidence>
<accession>A0A6G4VL69</accession>
<dbReference type="EMBL" id="JAAKZY010000268">
    <property type="protein sequence ID" value="NGO14540.1"/>
    <property type="molecule type" value="Genomic_DNA"/>
</dbReference>
<dbReference type="Pfam" id="PF00561">
    <property type="entry name" value="Abhydrolase_1"/>
    <property type="match status" value="1"/>
</dbReference>
<proteinExistence type="predicted"/>
<dbReference type="PRINTS" id="PR00412">
    <property type="entry name" value="EPOXHYDRLASE"/>
</dbReference>
<dbReference type="PROSITE" id="PS00560">
    <property type="entry name" value="CARBOXYPEPT_SER_HIS"/>
    <property type="match status" value="1"/>
</dbReference>
<dbReference type="PANTHER" id="PTHR43329">
    <property type="entry name" value="EPOXIDE HYDROLASE"/>
    <property type="match status" value="1"/>
</dbReference>
<feature type="domain" description="AB hydrolase-1" evidence="2">
    <location>
        <begin position="34"/>
        <end position="279"/>
    </location>
</feature>
<dbReference type="Proteomes" id="UP000472335">
    <property type="component" value="Unassembled WGS sequence"/>
</dbReference>
<protein>
    <submittedName>
        <fullName evidence="3">Alpha/beta hydrolase</fullName>
    </submittedName>
</protein>
<dbReference type="InterPro" id="IPR033124">
    <property type="entry name" value="Ser_caboxypep_his_AS"/>
</dbReference>
<name>A0A6G4VL69_9ACTN</name>
<sequence>MSDEKTPLPDGFESITVTANGTRLHAVVGGTGAPVLLLHGWPQTWRAWRHLMPALAAHGYRVVVPDLRGMGASDRPPSGYDKDTQAEDMRELLAQLGIHGGIRVVGHDIGGMVAFAYARRHPEEVEHLVLVELALPGFGLEQAMDVASGGLFHFGLFMTEELPELLLEGRESDFLTWWFDWLSAVPGTFPPEEVDTIASSYRGYEALRAGFAHYRTLLDDGRVNRAWHETGGTLPIPVLAVGGEHSSGARLADSLDTAAPHLTGAVIAGSGHFVPEERPEAFARELLAFLATPPRQAGGAHR</sequence>
<dbReference type="InterPro" id="IPR029058">
    <property type="entry name" value="AB_hydrolase_fold"/>
</dbReference>
<keyword evidence="1 3" id="KW-0378">Hydrolase</keyword>
<reference evidence="3 4" key="1">
    <citation type="submission" date="2020-02" db="EMBL/GenBank/DDBJ databases">
        <title>Whole-genome analyses of novel actinobacteria.</title>
        <authorList>
            <person name="Sahin N."/>
            <person name="Gencbay T."/>
        </authorList>
    </citation>
    <scope>NUCLEOTIDE SEQUENCE [LARGE SCALE GENOMIC DNA]</scope>
    <source>
        <strain evidence="3 4">HC44</strain>
    </source>
</reference>
<dbReference type="Gene3D" id="3.40.50.1820">
    <property type="entry name" value="alpha/beta hydrolase"/>
    <property type="match status" value="1"/>
</dbReference>
<keyword evidence="4" id="KW-1185">Reference proteome</keyword>
<dbReference type="RefSeq" id="WP_165269016.1">
    <property type="nucleotide sequence ID" value="NZ_JAAKZY010000268.1"/>
</dbReference>
<dbReference type="InterPro" id="IPR000073">
    <property type="entry name" value="AB_hydrolase_1"/>
</dbReference>